<evidence type="ECO:0000313" key="2">
    <source>
        <dbReference type="Proteomes" id="UP001156694"/>
    </source>
</evidence>
<gene>
    <name evidence="1" type="ORF">GCM10007939_20970</name>
</gene>
<name>A0ABQ5VWY0_9RHOB</name>
<evidence type="ECO:0000313" key="1">
    <source>
        <dbReference type="EMBL" id="GLQ35814.1"/>
    </source>
</evidence>
<accession>A0ABQ5VWY0</accession>
<protein>
    <recommendedName>
        <fullName evidence="3">Coenzyme PQQ synthesis protein D (PqqD)</fullName>
    </recommendedName>
</protein>
<dbReference type="EMBL" id="BSNN01000005">
    <property type="protein sequence ID" value="GLQ35814.1"/>
    <property type="molecule type" value="Genomic_DNA"/>
</dbReference>
<comment type="caution">
    <text evidence="1">The sequence shown here is derived from an EMBL/GenBank/DDBJ whole genome shotgun (WGS) entry which is preliminary data.</text>
</comment>
<dbReference type="Proteomes" id="UP001156694">
    <property type="component" value="Unassembled WGS sequence"/>
</dbReference>
<dbReference type="Pfam" id="PF05402">
    <property type="entry name" value="PqqD"/>
    <property type="match status" value="1"/>
</dbReference>
<reference evidence="2" key="1">
    <citation type="journal article" date="2019" name="Int. J. Syst. Evol. Microbiol.">
        <title>The Global Catalogue of Microorganisms (GCM) 10K type strain sequencing project: providing services to taxonomists for standard genome sequencing and annotation.</title>
        <authorList>
            <consortium name="The Broad Institute Genomics Platform"/>
            <consortium name="The Broad Institute Genome Sequencing Center for Infectious Disease"/>
            <person name="Wu L."/>
            <person name="Ma J."/>
        </authorList>
    </citation>
    <scope>NUCLEOTIDE SEQUENCE [LARGE SCALE GENOMIC DNA]</scope>
    <source>
        <strain evidence="2">NBRC 110140</strain>
    </source>
</reference>
<dbReference type="InterPro" id="IPR008792">
    <property type="entry name" value="PQQD"/>
</dbReference>
<dbReference type="InterPro" id="IPR041881">
    <property type="entry name" value="PqqD_sf"/>
</dbReference>
<dbReference type="RefSeq" id="WP_284378800.1">
    <property type="nucleotide sequence ID" value="NZ_BSNN01000005.1"/>
</dbReference>
<proteinExistence type="predicted"/>
<dbReference type="Gene3D" id="1.10.10.1150">
    <property type="entry name" value="Coenzyme PQQ synthesis protein D (PqqD)"/>
    <property type="match status" value="1"/>
</dbReference>
<organism evidence="1 2">
    <name type="scientific">Amylibacter marinus</name>
    <dbReference type="NCBI Taxonomy" id="1475483"/>
    <lineage>
        <taxon>Bacteria</taxon>
        <taxon>Pseudomonadati</taxon>
        <taxon>Pseudomonadota</taxon>
        <taxon>Alphaproteobacteria</taxon>
        <taxon>Rhodobacterales</taxon>
        <taxon>Paracoccaceae</taxon>
        <taxon>Amylibacter</taxon>
    </lineage>
</organism>
<sequence>MDITETTCITKNEAVLATELDGEFVMMDIESGAYYSLAGVSADIWEMLEQGPKTLGELEAKLLGAYDIDAESCRRDVVAFIGQMADAEVVALT</sequence>
<evidence type="ECO:0008006" key="3">
    <source>
        <dbReference type="Google" id="ProtNLM"/>
    </source>
</evidence>
<keyword evidence="2" id="KW-1185">Reference proteome</keyword>